<dbReference type="SUPFAM" id="SSF47473">
    <property type="entry name" value="EF-hand"/>
    <property type="match status" value="1"/>
</dbReference>
<proteinExistence type="predicted"/>
<organism evidence="1 2">
    <name type="scientific">Stentor coeruleus</name>
    <dbReference type="NCBI Taxonomy" id="5963"/>
    <lineage>
        <taxon>Eukaryota</taxon>
        <taxon>Sar</taxon>
        <taxon>Alveolata</taxon>
        <taxon>Ciliophora</taxon>
        <taxon>Postciliodesmatophora</taxon>
        <taxon>Heterotrichea</taxon>
        <taxon>Heterotrichida</taxon>
        <taxon>Stentoridae</taxon>
        <taxon>Stentor</taxon>
    </lineage>
</organism>
<evidence type="ECO:0000313" key="2">
    <source>
        <dbReference type="Proteomes" id="UP000187209"/>
    </source>
</evidence>
<gene>
    <name evidence="1" type="ORF">SteCoe_20335</name>
</gene>
<evidence type="ECO:0000313" key="1">
    <source>
        <dbReference type="EMBL" id="OMJ79605.1"/>
    </source>
</evidence>
<comment type="caution">
    <text evidence="1">The sequence shown here is derived from an EMBL/GenBank/DDBJ whole genome shotgun (WGS) entry which is preliminary data.</text>
</comment>
<reference evidence="1 2" key="1">
    <citation type="submission" date="2016-11" db="EMBL/GenBank/DDBJ databases">
        <title>The macronuclear genome of Stentor coeruleus: a giant cell with tiny introns.</title>
        <authorList>
            <person name="Slabodnick M."/>
            <person name="Ruby J.G."/>
            <person name="Reiff S.B."/>
            <person name="Swart E.C."/>
            <person name="Gosai S."/>
            <person name="Prabakaran S."/>
            <person name="Witkowska E."/>
            <person name="Larue G.E."/>
            <person name="Fisher S."/>
            <person name="Freeman R.M."/>
            <person name="Gunawardena J."/>
            <person name="Chu W."/>
            <person name="Stover N.A."/>
            <person name="Gregory B.D."/>
            <person name="Nowacki M."/>
            <person name="Derisi J."/>
            <person name="Roy S.W."/>
            <person name="Marshall W.F."/>
            <person name="Sood P."/>
        </authorList>
    </citation>
    <scope>NUCLEOTIDE SEQUENCE [LARGE SCALE GENOMIC DNA]</scope>
    <source>
        <strain evidence="1">WM001</strain>
    </source>
</reference>
<dbReference type="InterPro" id="IPR011992">
    <property type="entry name" value="EF-hand-dom_pair"/>
</dbReference>
<dbReference type="PANTHER" id="PTHR35381:SF1">
    <property type="entry name" value="EF-HAND DOMAIN-CONTAINING PROTEIN"/>
    <property type="match status" value="1"/>
</dbReference>
<dbReference type="OrthoDB" id="299634at2759"/>
<dbReference type="PANTHER" id="PTHR35381">
    <property type="entry name" value="EF-HAND DOMAIN-CONTAINING PROTEIN"/>
    <property type="match status" value="1"/>
</dbReference>
<keyword evidence="2" id="KW-1185">Reference proteome</keyword>
<dbReference type="Proteomes" id="UP000187209">
    <property type="component" value="Unassembled WGS sequence"/>
</dbReference>
<sequence>MEKSPKPILILNIKIDSTRSSDLTIFENDEPEEVAEAFCNTHNLPIESKKLLIKLIEDNIDLYIQEELSNTIANLSTITSHAKTLSNTINYNQISNQKKNYGEFLYAKGLMMKQKVEHMVEIEKQNLLELEMKNSTFKPKINPYTSRAQTPGGGFSRKTNQKILDEKSLCTFKPKINKYRGKSNDKKQEDDKCVELFYSAPKIRQKLEMKNDKIFKEIYTFQPNIEKKNTKISPVKKQGSEYLSKVKVQDLRKIFMMLGPNSKGFITKNTVMKARISEKVYKQVGRIVEEIKQLDESLNFEEFCKAVELLEKENVDKSTGCLSNIGEITFGNGT</sequence>
<evidence type="ECO:0008006" key="3">
    <source>
        <dbReference type="Google" id="ProtNLM"/>
    </source>
</evidence>
<dbReference type="EMBL" id="MPUH01000462">
    <property type="protein sequence ID" value="OMJ79605.1"/>
    <property type="molecule type" value="Genomic_DNA"/>
</dbReference>
<protein>
    <recommendedName>
        <fullName evidence="3">EF-hand domain-containing protein</fullName>
    </recommendedName>
</protein>
<dbReference type="AlphaFoldDB" id="A0A1R2BSP6"/>
<accession>A0A1R2BSP6</accession>
<name>A0A1R2BSP6_9CILI</name>